<keyword evidence="1" id="KW-0812">Transmembrane</keyword>
<accession>A0A197KDP9</accession>
<keyword evidence="1" id="KW-1133">Transmembrane helix</keyword>
<feature type="transmembrane region" description="Helical" evidence="1">
    <location>
        <begin position="29"/>
        <end position="52"/>
    </location>
</feature>
<organism evidence="2 3">
    <name type="scientific">Linnemannia elongata AG-77</name>
    <dbReference type="NCBI Taxonomy" id="1314771"/>
    <lineage>
        <taxon>Eukaryota</taxon>
        <taxon>Fungi</taxon>
        <taxon>Fungi incertae sedis</taxon>
        <taxon>Mucoromycota</taxon>
        <taxon>Mortierellomycotina</taxon>
        <taxon>Mortierellomycetes</taxon>
        <taxon>Mortierellales</taxon>
        <taxon>Mortierellaceae</taxon>
        <taxon>Linnemannia</taxon>
    </lineage>
</organism>
<evidence type="ECO:0000256" key="1">
    <source>
        <dbReference type="SAM" id="Phobius"/>
    </source>
</evidence>
<sequence>MQSRVATIQWSAGLIFFLFFENLCPGLSFFIMFFFSVVLFLFLFLFANIVIYPGIRANTCRKHSTIST</sequence>
<gene>
    <name evidence="2" type="ORF">K457DRAFT_656951</name>
</gene>
<reference evidence="2 3" key="1">
    <citation type="submission" date="2016-05" db="EMBL/GenBank/DDBJ databases">
        <title>Genome sequencing reveals origins of a unique bacterial endosymbiosis in the earliest lineages of terrestrial Fungi.</title>
        <authorList>
            <consortium name="DOE Joint Genome Institute"/>
            <person name="Uehling J."/>
            <person name="Gryganskyi A."/>
            <person name="Hameed K."/>
            <person name="Tschaplinski T."/>
            <person name="Misztal P."/>
            <person name="Wu S."/>
            <person name="Desiro A."/>
            <person name="Vande Pol N."/>
            <person name="Du Z.-Y."/>
            <person name="Zienkiewicz A."/>
            <person name="Zienkiewicz K."/>
            <person name="Morin E."/>
            <person name="Tisserant E."/>
            <person name="Splivallo R."/>
            <person name="Hainaut M."/>
            <person name="Henrissat B."/>
            <person name="Ohm R."/>
            <person name="Kuo A."/>
            <person name="Yan J."/>
            <person name="Lipzen A."/>
            <person name="Nolan M."/>
            <person name="Labutti K."/>
            <person name="Barry K."/>
            <person name="Goldstein A."/>
            <person name="Labbe J."/>
            <person name="Schadt C."/>
            <person name="Tuskan G."/>
            <person name="Grigoriev I."/>
            <person name="Martin F."/>
            <person name="Vilgalys R."/>
            <person name="Bonito G."/>
        </authorList>
    </citation>
    <scope>NUCLEOTIDE SEQUENCE [LARGE SCALE GENOMIC DNA]</scope>
    <source>
        <strain evidence="2 3">AG-77</strain>
    </source>
</reference>
<evidence type="ECO:0000313" key="3">
    <source>
        <dbReference type="Proteomes" id="UP000078512"/>
    </source>
</evidence>
<name>A0A197KDP9_9FUNG</name>
<dbReference type="AlphaFoldDB" id="A0A197KDP9"/>
<dbReference type="Proteomes" id="UP000078512">
    <property type="component" value="Unassembled WGS sequence"/>
</dbReference>
<evidence type="ECO:0000313" key="2">
    <source>
        <dbReference type="EMBL" id="OAQ35303.1"/>
    </source>
</evidence>
<keyword evidence="3" id="KW-1185">Reference proteome</keyword>
<keyword evidence="1" id="KW-0472">Membrane</keyword>
<feature type="transmembrane region" description="Helical" evidence="1">
    <location>
        <begin position="7"/>
        <end position="23"/>
    </location>
</feature>
<protein>
    <submittedName>
        <fullName evidence="2">Uncharacterized protein</fullName>
    </submittedName>
</protein>
<proteinExistence type="predicted"/>
<dbReference type="EMBL" id="KV442015">
    <property type="protein sequence ID" value="OAQ35303.1"/>
    <property type="molecule type" value="Genomic_DNA"/>
</dbReference>